<evidence type="ECO:0000256" key="4">
    <source>
        <dbReference type="ARBA" id="ARBA00023052"/>
    </source>
</evidence>
<dbReference type="PANTHER" id="PTHR42916">
    <property type="entry name" value="2-SUCCINYL-5-ENOLPYRUVYL-6-HYDROXY-3-CYCLOHEXENE-1-CARBOXYLATE SYNTHASE"/>
    <property type="match status" value="1"/>
</dbReference>
<keyword evidence="10" id="KW-1185">Reference proteome</keyword>
<keyword evidence="1 6" id="KW-0808">Transferase</keyword>
<evidence type="ECO:0000256" key="3">
    <source>
        <dbReference type="ARBA" id="ARBA00022842"/>
    </source>
</evidence>
<dbReference type="Gene3D" id="3.40.50.970">
    <property type="match status" value="2"/>
</dbReference>
<dbReference type="PANTHER" id="PTHR42916:SF1">
    <property type="entry name" value="PROTEIN PHYLLO, CHLOROPLASTIC"/>
    <property type="match status" value="1"/>
</dbReference>
<keyword evidence="3 6" id="KW-0460">Magnesium</keyword>
<gene>
    <name evidence="6 9" type="primary">menD</name>
    <name evidence="9" type="ORF">PMH09_12835</name>
</gene>
<feature type="domain" description="Thiamine pyrophosphate enzyme N-terminal TPP-binding" evidence="7">
    <location>
        <begin position="13"/>
        <end position="126"/>
    </location>
</feature>
<comment type="catalytic activity">
    <reaction evidence="6">
        <text>isochorismate + 2-oxoglutarate + H(+) = 5-enolpyruvoyl-6-hydroxy-2-succinyl-cyclohex-3-ene-1-carboxylate + CO2</text>
        <dbReference type="Rhea" id="RHEA:25593"/>
        <dbReference type="ChEBI" id="CHEBI:15378"/>
        <dbReference type="ChEBI" id="CHEBI:16526"/>
        <dbReference type="ChEBI" id="CHEBI:16810"/>
        <dbReference type="ChEBI" id="CHEBI:29780"/>
        <dbReference type="ChEBI" id="CHEBI:58818"/>
        <dbReference type="EC" id="2.2.1.9"/>
    </reaction>
</comment>
<dbReference type="NCBIfam" id="TIGR00173">
    <property type="entry name" value="menD"/>
    <property type="match status" value="1"/>
</dbReference>
<dbReference type="InterPro" id="IPR004433">
    <property type="entry name" value="MenaQ_synth_MenD"/>
</dbReference>
<dbReference type="InterPro" id="IPR012001">
    <property type="entry name" value="Thiamin_PyroP_enz_TPP-bd_dom"/>
</dbReference>
<proteinExistence type="inferred from homology"/>
<dbReference type="Pfam" id="PF16582">
    <property type="entry name" value="TPP_enzyme_M_2"/>
    <property type="match status" value="1"/>
</dbReference>
<comment type="subunit">
    <text evidence="6">Homodimer.</text>
</comment>
<dbReference type="InterPro" id="IPR032264">
    <property type="entry name" value="MenD_middle"/>
</dbReference>
<dbReference type="CDD" id="cd02009">
    <property type="entry name" value="TPP_SHCHC_synthase"/>
    <property type="match status" value="1"/>
</dbReference>
<comment type="function">
    <text evidence="6">Catalyzes the thiamine diphosphate-dependent decarboxylation of 2-oxoglutarate and the subsequent addition of the resulting succinic semialdehyde-thiamine pyrophosphate anion to isochorismate to yield 2-succinyl-5-enolpyruvyl-6-hydroxy-3-cyclohexene-1-carboxylate (SEPHCHC).</text>
</comment>
<reference evidence="9 10" key="1">
    <citation type="submission" date="2023-01" db="EMBL/GenBank/DDBJ databases">
        <title>Novel diversity within Roseofilum (Cyanobacteria; Desertifilaceae) from marine benthic mats with descriptions of four novel species.</title>
        <authorList>
            <person name="Wang Y."/>
            <person name="Berthold D.E."/>
            <person name="Hu J."/>
            <person name="Lefler F.W."/>
            <person name="Laughinghouse H.D. IV."/>
        </authorList>
    </citation>
    <scope>NUCLEOTIDE SEQUENCE [LARGE SCALE GENOMIC DNA]</scope>
    <source>
        <strain evidence="9 10">BLCC-M143</strain>
    </source>
</reference>
<dbReference type="CDD" id="cd07037">
    <property type="entry name" value="TPP_PYR_MenD"/>
    <property type="match status" value="1"/>
</dbReference>
<protein>
    <recommendedName>
        <fullName evidence="6">2-succinyl-5-enolpyruvyl-6-hydroxy-3-cyclohexene-1-carboxylate synthase</fullName>
        <shortName evidence="6">SEPHCHC synthase</shortName>
        <ecNumber evidence="6">2.2.1.9</ecNumber>
    </recommendedName>
</protein>
<comment type="cofactor">
    <cofactor evidence="6">
        <name>Mg(2+)</name>
        <dbReference type="ChEBI" id="CHEBI:18420"/>
    </cofactor>
    <cofactor evidence="6">
        <name>Mn(2+)</name>
        <dbReference type="ChEBI" id="CHEBI:29035"/>
    </cofactor>
</comment>
<evidence type="ECO:0000256" key="5">
    <source>
        <dbReference type="ARBA" id="ARBA00023211"/>
    </source>
</evidence>
<evidence type="ECO:0000256" key="6">
    <source>
        <dbReference type="HAMAP-Rule" id="MF_01659"/>
    </source>
</evidence>
<evidence type="ECO:0000313" key="9">
    <source>
        <dbReference type="EMBL" id="MDJ1184073.1"/>
    </source>
</evidence>
<evidence type="ECO:0000313" key="10">
    <source>
        <dbReference type="Proteomes" id="UP001232992"/>
    </source>
</evidence>
<dbReference type="SUPFAM" id="SSF52518">
    <property type="entry name" value="Thiamin diphosphate-binding fold (THDP-binding)"/>
    <property type="match status" value="2"/>
</dbReference>
<dbReference type="EC" id="2.2.1.9" evidence="6"/>
<feature type="domain" description="Menaquinone biosynthesis protein MenD middle" evidence="8">
    <location>
        <begin position="214"/>
        <end position="407"/>
    </location>
</feature>
<comment type="cofactor">
    <cofactor evidence="6">
        <name>thiamine diphosphate</name>
        <dbReference type="ChEBI" id="CHEBI:58937"/>
    </cofactor>
    <text evidence="6">Binds 1 thiamine pyrophosphate per subunit.</text>
</comment>
<comment type="pathway">
    <text evidence="6">Quinol/quinone metabolism; 1,4-dihydroxy-2-naphthoate biosynthesis; 1,4-dihydroxy-2-naphthoate from chorismate: step 2/7.</text>
</comment>
<organism evidence="9 10">
    <name type="scientific">Roseofilum casamattae BLCC-M143</name>
    <dbReference type="NCBI Taxonomy" id="3022442"/>
    <lineage>
        <taxon>Bacteria</taxon>
        <taxon>Bacillati</taxon>
        <taxon>Cyanobacteriota</taxon>
        <taxon>Cyanophyceae</taxon>
        <taxon>Desertifilales</taxon>
        <taxon>Desertifilaceae</taxon>
        <taxon>Roseofilum</taxon>
        <taxon>Roseofilum casamattae</taxon>
    </lineage>
</organism>
<evidence type="ECO:0000259" key="7">
    <source>
        <dbReference type="Pfam" id="PF02776"/>
    </source>
</evidence>
<dbReference type="InterPro" id="IPR029061">
    <property type="entry name" value="THDP-binding"/>
</dbReference>
<sequence>MPIDFRNLNMLWASILVETLSRLGLTTAIACPGSRSTPLTVAFAQHDRIETIPILDERSAAFFALGLAKRTGLPTALICTSGTAGANFYPAVIEAAESRVPLLIFTSDRPPELRHTHAGQTINQVNLYGTYPKWQTELALPDVNRLNYLRQMINYGWERSLSPIPGPVHFNIPLRPPLAPTLQLDLEISETDFDPEDYFSFLQFQELPSNKIKFGSWFQSLQVTRGLIIAGVDSPQNPQTYVQAIAKLSGCLKFPILAEGLSPVRNFADTHPYLISTYDLILRHSEDAKNLVPEVIIQIGDFPTSKVLRTWLESYHPRHWIIDPTYQNLDPLHNKTQFLRASIQQLSANLEETEIRGDDRYLQQWIMLEDRARLQCDRIFAETTTLVEPKIARSLSQILPPQTPIFISNSMPVRDVEWFWRPNDRQLQPYFNRGTNGIDGILSTALGIAHCNRPSVLLTGDLSLLHDTNGFLIRRYVRGHLTIILINNNGGGIFQFLPISEYDPPFEEFFAVPQAVDFAKLCQTYDIEYHLIQDWQQFQADLSHLPEFGIRVLEVRCDRKFDAQWRKQLFSSVASILMSPKLSDKSE</sequence>
<dbReference type="RefSeq" id="WP_283758725.1">
    <property type="nucleotide sequence ID" value="NZ_JAQOSQ010000012.1"/>
</dbReference>
<keyword evidence="2 6" id="KW-0479">Metal-binding</keyword>
<keyword evidence="4 6" id="KW-0786">Thiamine pyrophosphate</keyword>
<dbReference type="Proteomes" id="UP001232992">
    <property type="component" value="Unassembled WGS sequence"/>
</dbReference>
<evidence type="ECO:0000256" key="2">
    <source>
        <dbReference type="ARBA" id="ARBA00022723"/>
    </source>
</evidence>
<evidence type="ECO:0000256" key="1">
    <source>
        <dbReference type="ARBA" id="ARBA00022679"/>
    </source>
</evidence>
<name>A0ABT7C0N5_9CYAN</name>
<dbReference type="EMBL" id="JAQOSQ010000012">
    <property type="protein sequence ID" value="MDJ1184073.1"/>
    <property type="molecule type" value="Genomic_DNA"/>
</dbReference>
<evidence type="ECO:0000259" key="8">
    <source>
        <dbReference type="Pfam" id="PF16582"/>
    </source>
</evidence>
<accession>A0ABT7C0N5</accession>
<comment type="similarity">
    <text evidence="6">Belongs to the TPP enzyme family. MenD subfamily.</text>
</comment>
<dbReference type="GO" id="GO:0070204">
    <property type="term" value="F:2-succinyl-5-enolpyruvyl-6-hydroxy-3-cyclohexene-1-carboxylic-acid synthase activity"/>
    <property type="evidence" value="ECO:0007669"/>
    <property type="project" value="UniProtKB-EC"/>
</dbReference>
<comment type="caution">
    <text evidence="9">The sequence shown here is derived from an EMBL/GenBank/DDBJ whole genome shotgun (WGS) entry which is preliminary data.</text>
</comment>
<dbReference type="Gene3D" id="3.40.50.1220">
    <property type="entry name" value="TPP-binding domain"/>
    <property type="match status" value="1"/>
</dbReference>
<dbReference type="PIRSF" id="PIRSF004983">
    <property type="entry name" value="MenD"/>
    <property type="match status" value="1"/>
</dbReference>
<dbReference type="HAMAP" id="MF_01659">
    <property type="entry name" value="MenD"/>
    <property type="match status" value="1"/>
</dbReference>
<comment type="pathway">
    <text evidence="6">Cofactor biosynthesis; phylloquinone biosynthesis.</text>
</comment>
<keyword evidence="5 6" id="KW-0464">Manganese</keyword>
<dbReference type="Pfam" id="PF02776">
    <property type="entry name" value="TPP_enzyme_N"/>
    <property type="match status" value="1"/>
</dbReference>